<dbReference type="AlphaFoldDB" id="A0A8T2U8H4"/>
<evidence type="ECO:0000256" key="1">
    <source>
        <dbReference type="SAM" id="MobiDB-lite"/>
    </source>
</evidence>
<accession>A0A8T2U8H4</accession>
<evidence type="ECO:0000313" key="3">
    <source>
        <dbReference type="Proteomes" id="UP000825935"/>
    </source>
</evidence>
<protein>
    <submittedName>
        <fullName evidence="2">Uncharacterized protein</fullName>
    </submittedName>
</protein>
<feature type="region of interest" description="Disordered" evidence="1">
    <location>
        <begin position="1"/>
        <end position="25"/>
    </location>
</feature>
<name>A0A8T2U8H4_CERRI</name>
<dbReference type="EMBL" id="CM035414">
    <property type="protein sequence ID" value="KAH7430216.1"/>
    <property type="molecule type" value="Genomic_DNA"/>
</dbReference>
<keyword evidence="3" id="KW-1185">Reference proteome</keyword>
<comment type="caution">
    <text evidence="2">The sequence shown here is derived from an EMBL/GenBank/DDBJ whole genome shotgun (WGS) entry which is preliminary data.</text>
</comment>
<gene>
    <name evidence="2" type="ORF">KP509_09G088800</name>
</gene>
<reference evidence="2" key="1">
    <citation type="submission" date="2021-08" db="EMBL/GenBank/DDBJ databases">
        <title>WGS assembly of Ceratopteris richardii.</title>
        <authorList>
            <person name="Marchant D.B."/>
            <person name="Chen G."/>
            <person name="Jenkins J."/>
            <person name="Shu S."/>
            <person name="Leebens-Mack J."/>
            <person name="Grimwood J."/>
            <person name="Schmutz J."/>
            <person name="Soltis P."/>
            <person name="Soltis D."/>
            <person name="Chen Z.-H."/>
        </authorList>
    </citation>
    <scope>NUCLEOTIDE SEQUENCE</scope>
    <source>
        <strain evidence="2">Whitten #5841</strain>
        <tissue evidence="2">Leaf</tissue>
    </source>
</reference>
<sequence length="103" mass="11629">MTQRSSYGAYKLFSSHDPPLTQSAHHDRKVLHCERADKALRFSPLPYEKTLPNSGSRSCNQESQASVHLELMYLISGTYMVFCMCSEKGQSIFECSIYLISGT</sequence>
<evidence type="ECO:0000313" key="2">
    <source>
        <dbReference type="EMBL" id="KAH7430216.1"/>
    </source>
</evidence>
<organism evidence="2 3">
    <name type="scientific">Ceratopteris richardii</name>
    <name type="common">Triangle waterfern</name>
    <dbReference type="NCBI Taxonomy" id="49495"/>
    <lineage>
        <taxon>Eukaryota</taxon>
        <taxon>Viridiplantae</taxon>
        <taxon>Streptophyta</taxon>
        <taxon>Embryophyta</taxon>
        <taxon>Tracheophyta</taxon>
        <taxon>Polypodiopsida</taxon>
        <taxon>Polypodiidae</taxon>
        <taxon>Polypodiales</taxon>
        <taxon>Pteridineae</taxon>
        <taxon>Pteridaceae</taxon>
        <taxon>Parkerioideae</taxon>
        <taxon>Ceratopteris</taxon>
    </lineage>
</organism>
<proteinExistence type="predicted"/>
<dbReference type="Proteomes" id="UP000825935">
    <property type="component" value="Chromosome 9"/>
</dbReference>